<sequence length="177" mass="20367">MRKELDEALCAKYPLIFRDRNENMQNTAMCWGFECGDGWYNIIDILCGKLGSEYYSAKSRYDFIKDRAGEKMYGNASGDIITQGEIDLRKQIMDEEALKVPVAVQVKEKFGGLRFYVQGATEKHWNYISFAESMSYRICESCGAEGKTYTDGWHTTLCDIHAAMAGKEEEYEYEENE</sequence>
<evidence type="ECO:0000313" key="2">
    <source>
        <dbReference type="EMBL" id="CAB4181898.1"/>
    </source>
</evidence>
<evidence type="ECO:0000313" key="4">
    <source>
        <dbReference type="EMBL" id="CAB4211301.1"/>
    </source>
</evidence>
<protein>
    <submittedName>
        <fullName evidence="2">Uncharacterized protein</fullName>
    </submittedName>
</protein>
<reference evidence="2" key="1">
    <citation type="submission" date="2020-05" db="EMBL/GenBank/DDBJ databases">
        <authorList>
            <person name="Chiriac C."/>
            <person name="Salcher M."/>
            <person name="Ghai R."/>
            <person name="Kavagutti S V."/>
        </authorList>
    </citation>
    <scope>NUCLEOTIDE SEQUENCE</scope>
</reference>
<dbReference type="EMBL" id="LR797272">
    <property type="protein sequence ID" value="CAB4197995.1"/>
    <property type="molecule type" value="Genomic_DNA"/>
</dbReference>
<proteinExistence type="predicted"/>
<evidence type="ECO:0000313" key="3">
    <source>
        <dbReference type="EMBL" id="CAB4197995.1"/>
    </source>
</evidence>
<organism evidence="2">
    <name type="scientific">uncultured Caudovirales phage</name>
    <dbReference type="NCBI Taxonomy" id="2100421"/>
    <lineage>
        <taxon>Viruses</taxon>
        <taxon>Duplodnaviria</taxon>
        <taxon>Heunggongvirae</taxon>
        <taxon>Uroviricota</taxon>
        <taxon>Caudoviricetes</taxon>
        <taxon>Peduoviridae</taxon>
        <taxon>Maltschvirus</taxon>
        <taxon>Maltschvirus maltsch</taxon>
    </lineage>
</organism>
<dbReference type="EMBL" id="LR798454">
    <property type="protein sequence ID" value="CAB5238221.1"/>
    <property type="molecule type" value="Genomic_DNA"/>
</dbReference>
<evidence type="ECO:0000313" key="5">
    <source>
        <dbReference type="EMBL" id="CAB5238221.1"/>
    </source>
</evidence>
<name>A0A6J5QLM4_9CAUD</name>
<evidence type="ECO:0000313" key="1">
    <source>
        <dbReference type="EMBL" id="CAB4171016.1"/>
    </source>
</evidence>
<accession>A0A6J5QLM4</accession>
<dbReference type="EMBL" id="LR796861">
    <property type="protein sequence ID" value="CAB4171016.1"/>
    <property type="molecule type" value="Genomic_DNA"/>
</dbReference>
<gene>
    <name evidence="2" type="ORF">UFOVP1066_73</name>
    <name evidence="3" type="ORF">UFOVP1315_42</name>
    <name evidence="4" type="ORF">UFOVP1421_3</name>
    <name evidence="5" type="ORF">UFOVP1525_13</name>
    <name evidence="1" type="ORF">UFOVP909_198</name>
</gene>
<dbReference type="EMBL" id="LR797019">
    <property type="protein sequence ID" value="CAB4181898.1"/>
    <property type="molecule type" value="Genomic_DNA"/>
</dbReference>
<dbReference type="EMBL" id="LR797375">
    <property type="protein sequence ID" value="CAB4211301.1"/>
    <property type="molecule type" value="Genomic_DNA"/>
</dbReference>